<dbReference type="Gene3D" id="3.90.950.20">
    <property type="entry name" value="CinA-like"/>
    <property type="match status" value="1"/>
</dbReference>
<evidence type="ECO:0000259" key="3">
    <source>
        <dbReference type="SMART" id="SM00852"/>
    </source>
</evidence>
<feature type="domain" description="MoaB/Mog" evidence="3">
    <location>
        <begin position="7"/>
        <end position="179"/>
    </location>
</feature>
<reference evidence="4 5" key="1">
    <citation type="submission" date="2017-03" db="EMBL/GenBank/DDBJ databases">
        <authorList>
            <person name="Afonso C.L."/>
            <person name="Miller P.J."/>
            <person name="Scott M.A."/>
            <person name="Spackman E."/>
            <person name="Goraichik I."/>
            <person name="Dimitrov K.M."/>
            <person name="Suarez D.L."/>
            <person name="Swayne D.E."/>
        </authorList>
    </citation>
    <scope>NUCLEOTIDE SEQUENCE [LARGE SCALE GENOMIC DNA]</scope>
    <source>
        <strain evidence="4">PRJEB14757</strain>
    </source>
</reference>
<proteinExistence type="inferred from homology"/>
<dbReference type="PANTHER" id="PTHR13939">
    <property type="entry name" value="NICOTINAMIDE-NUCLEOTIDE AMIDOHYDROLASE PNCC"/>
    <property type="match status" value="1"/>
</dbReference>
<accession>A0A1W1H9M2</accession>
<dbReference type="Proteomes" id="UP000191931">
    <property type="component" value="Unassembled WGS sequence"/>
</dbReference>
<dbReference type="AlphaFoldDB" id="A0A1W1H9M2"/>
<dbReference type="RefSeq" id="WP_245809467.1">
    <property type="nucleotide sequence ID" value="NZ_LT828551.1"/>
</dbReference>
<gene>
    <name evidence="4" type="ORF">MTBBW1_1680065</name>
</gene>
<dbReference type="SUPFAM" id="SSF53218">
    <property type="entry name" value="Molybdenum cofactor biosynthesis proteins"/>
    <property type="match status" value="1"/>
</dbReference>
<dbReference type="CDD" id="cd00885">
    <property type="entry name" value="cinA"/>
    <property type="match status" value="1"/>
</dbReference>
<dbReference type="STRING" id="1246637.MTBBW1_1680065"/>
<dbReference type="EMBL" id="FWEV01000077">
    <property type="protein sequence ID" value="SLM29153.1"/>
    <property type="molecule type" value="Genomic_DNA"/>
</dbReference>
<dbReference type="SMART" id="SM00852">
    <property type="entry name" value="MoCF_biosynth"/>
    <property type="match status" value="1"/>
</dbReference>
<feature type="compositionally biased region" description="Low complexity" evidence="2">
    <location>
        <begin position="239"/>
        <end position="256"/>
    </location>
</feature>
<dbReference type="PANTHER" id="PTHR13939:SF0">
    <property type="entry name" value="NMN AMIDOHYDROLASE-LIKE PROTEIN YFAY"/>
    <property type="match status" value="1"/>
</dbReference>
<dbReference type="InterPro" id="IPR036653">
    <property type="entry name" value="CinA-like_C"/>
</dbReference>
<dbReference type="HAMAP" id="MF_00226_B">
    <property type="entry name" value="CinA_B"/>
    <property type="match status" value="1"/>
</dbReference>
<organism evidence="4 5">
    <name type="scientific">Desulfamplus magnetovallimortis</name>
    <dbReference type="NCBI Taxonomy" id="1246637"/>
    <lineage>
        <taxon>Bacteria</taxon>
        <taxon>Pseudomonadati</taxon>
        <taxon>Thermodesulfobacteriota</taxon>
        <taxon>Desulfobacteria</taxon>
        <taxon>Desulfobacterales</taxon>
        <taxon>Desulfobacteraceae</taxon>
        <taxon>Desulfamplus</taxon>
    </lineage>
</organism>
<name>A0A1W1H9M2_9BACT</name>
<feature type="region of interest" description="Disordered" evidence="2">
    <location>
        <begin position="239"/>
        <end position="263"/>
    </location>
</feature>
<sequence>MKTITSEILSTGNEVLWGDVDDTNASWLARRMRESGIVVQRVSCVGDDVRDISSIMKEISKRTNSEKVDIVLVTGGLGPTSDDLSSEAAAIASEDNIVLNQDALVSMEAYFKKKGWEVSEGNIKQAMLPSRAGFMENSCGTAPGFHVKCGNTFFFFMPGVPKEMKAMYELSVLPVIKEKFKLDNSFSMIRMKLFGLPESRVGSRLKEFNAKFPDLTLGFRASFPIIEVKISTMSCNKNQSNKNFNNKNKDNNNLNTKNKDNKNLNCKNASSMNHNSGIQDIQNNTLMEDARKWVTSQLEGYIISQDGLNMEQEVGRLLTQKRKTVAVAESCTGGLIANMLTDVAGSSEYFLMSAVTYSNAAKTDILGVNPDTIEQNGAVHKKTAQEMASGARRVAGADYGLSTSGIAGPGGGTEDKPVGTVCIGIAGEGFEKGYQYQFSFSDRHMNKKIFAVKALDLLKRTLESPHL</sequence>
<dbReference type="SUPFAM" id="SSF142433">
    <property type="entry name" value="CinA-like"/>
    <property type="match status" value="1"/>
</dbReference>
<dbReference type="InterPro" id="IPR008135">
    <property type="entry name" value="Competence-induced_CinA"/>
</dbReference>
<evidence type="ECO:0000256" key="2">
    <source>
        <dbReference type="SAM" id="MobiDB-lite"/>
    </source>
</evidence>
<dbReference type="InterPro" id="IPR008136">
    <property type="entry name" value="CinA_C"/>
</dbReference>
<dbReference type="InterPro" id="IPR001453">
    <property type="entry name" value="MoaB/Mog_dom"/>
</dbReference>
<comment type="similarity">
    <text evidence="1">Belongs to the CinA family.</text>
</comment>
<dbReference type="Pfam" id="PF02464">
    <property type="entry name" value="CinA"/>
    <property type="match status" value="1"/>
</dbReference>
<dbReference type="InterPro" id="IPR036425">
    <property type="entry name" value="MoaB/Mog-like_dom_sf"/>
</dbReference>
<protein>
    <recommendedName>
        <fullName evidence="1">CinA-like protein</fullName>
    </recommendedName>
</protein>
<dbReference type="Pfam" id="PF00994">
    <property type="entry name" value="MoCF_biosynth"/>
    <property type="match status" value="1"/>
</dbReference>
<dbReference type="Gene3D" id="3.40.980.10">
    <property type="entry name" value="MoaB/Mog-like domain"/>
    <property type="match status" value="1"/>
</dbReference>
<dbReference type="InterPro" id="IPR050101">
    <property type="entry name" value="CinA"/>
</dbReference>
<keyword evidence="5" id="KW-1185">Reference proteome</keyword>
<dbReference type="NCBIfam" id="TIGR00199">
    <property type="entry name" value="PncC_domain"/>
    <property type="match status" value="1"/>
</dbReference>
<evidence type="ECO:0000313" key="5">
    <source>
        <dbReference type="Proteomes" id="UP000191931"/>
    </source>
</evidence>
<evidence type="ECO:0000313" key="4">
    <source>
        <dbReference type="EMBL" id="SLM29153.1"/>
    </source>
</evidence>
<evidence type="ECO:0000256" key="1">
    <source>
        <dbReference type="HAMAP-Rule" id="MF_00226"/>
    </source>
</evidence>